<feature type="transmembrane region" description="Helical" evidence="9">
    <location>
        <begin position="100"/>
        <end position="121"/>
    </location>
</feature>
<evidence type="ECO:0000313" key="10">
    <source>
        <dbReference type="EMBL" id="OZY84761.1"/>
    </source>
</evidence>
<dbReference type="NCBIfam" id="TIGR04408">
    <property type="entry name" value="LptG_lptG"/>
    <property type="match status" value="1"/>
</dbReference>
<dbReference type="GO" id="GO:0015920">
    <property type="term" value="P:lipopolysaccharide transport"/>
    <property type="evidence" value="ECO:0007669"/>
    <property type="project" value="TreeGrafter"/>
</dbReference>
<dbReference type="AlphaFoldDB" id="A0A266Q5V9"/>
<dbReference type="InterPro" id="IPR005495">
    <property type="entry name" value="LptG/LptF_permease"/>
</dbReference>
<protein>
    <submittedName>
        <fullName evidence="10">LPS export ABC transporter permease LptG</fullName>
    </submittedName>
</protein>
<keyword evidence="5 9" id="KW-0812">Transmembrane</keyword>
<dbReference type="Pfam" id="PF03739">
    <property type="entry name" value="LptF_LptG"/>
    <property type="match status" value="1"/>
</dbReference>
<comment type="similarity">
    <text evidence="3">Belongs to the LptF/LptG family.</text>
</comment>
<dbReference type="GO" id="GO:0055085">
    <property type="term" value="P:transmembrane transport"/>
    <property type="evidence" value="ECO:0007669"/>
    <property type="project" value="InterPro"/>
</dbReference>
<keyword evidence="7 9" id="KW-0472">Membrane</keyword>
<evidence type="ECO:0000256" key="4">
    <source>
        <dbReference type="ARBA" id="ARBA00022475"/>
    </source>
</evidence>
<keyword evidence="11" id="KW-1185">Reference proteome</keyword>
<dbReference type="RefSeq" id="WP_078042558.1">
    <property type="nucleotide sequence ID" value="NZ_NHNI01000002.1"/>
</dbReference>
<evidence type="ECO:0000256" key="9">
    <source>
        <dbReference type="SAM" id="Phobius"/>
    </source>
</evidence>
<comment type="subcellular location">
    <subcellularLocation>
        <location evidence="2">Cell membrane</location>
        <topology evidence="2">Multi-pass membrane protein</topology>
    </subcellularLocation>
</comment>
<dbReference type="PANTHER" id="PTHR33529:SF2">
    <property type="entry name" value="LIPOPOLYSACCHARIDE EXPORT SYSTEM PERMEASE PROTEIN LPTG"/>
    <property type="match status" value="1"/>
</dbReference>
<name>A0A266Q5V9_9GAMM</name>
<comment type="caution">
    <text evidence="10">The sequence shown here is derived from an EMBL/GenBank/DDBJ whole genome shotgun (WGS) entry which is preliminary data.</text>
</comment>
<proteinExistence type="inferred from homology"/>
<feature type="transmembrane region" description="Helical" evidence="9">
    <location>
        <begin position="271"/>
        <end position="289"/>
    </location>
</feature>
<dbReference type="PANTHER" id="PTHR33529">
    <property type="entry name" value="SLR0882 PROTEIN-RELATED"/>
    <property type="match status" value="1"/>
</dbReference>
<feature type="transmembrane region" description="Helical" evidence="9">
    <location>
        <begin position="12"/>
        <end position="33"/>
    </location>
</feature>
<evidence type="ECO:0000256" key="1">
    <source>
        <dbReference type="ARBA" id="ARBA00002265"/>
    </source>
</evidence>
<evidence type="ECO:0000256" key="7">
    <source>
        <dbReference type="ARBA" id="ARBA00023136"/>
    </source>
</evidence>
<keyword evidence="6 9" id="KW-1133">Transmembrane helix</keyword>
<evidence type="ECO:0000256" key="3">
    <source>
        <dbReference type="ARBA" id="ARBA00007725"/>
    </source>
</evidence>
<evidence type="ECO:0000313" key="11">
    <source>
        <dbReference type="Proteomes" id="UP000216101"/>
    </source>
</evidence>
<organism evidence="10 11">
    <name type="scientific">Cellvibrio mixtus</name>
    <dbReference type="NCBI Taxonomy" id="39650"/>
    <lineage>
        <taxon>Bacteria</taxon>
        <taxon>Pseudomonadati</taxon>
        <taxon>Pseudomonadota</taxon>
        <taxon>Gammaproteobacteria</taxon>
        <taxon>Cellvibrionales</taxon>
        <taxon>Cellvibrionaceae</taxon>
        <taxon>Cellvibrio</taxon>
    </lineage>
</organism>
<accession>A0A266Q5V9</accession>
<comment type="subunit">
    <text evidence="8">Component of the lipopolysaccharide transport and assembly complex. The LptBFG transporter is composed of two ATP-binding proteins (LptB) and two transmembrane proteins (LptF and LptG).</text>
</comment>
<dbReference type="EMBL" id="NHNI01000002">
    <property type="protein sequence ID" value="OZY84761.1"/>
    <property type="molecule type" value="Genomic_DNA"/>
</dbReference>
<reference evidence="11" key="1">
    <citation type="submission" date="2017-05" db="EMBL/GenBank/DDBJ databases">
        <authorList>
            <person name="Barney B.M."/>
        </authorList>
    </citation>
    <scope>NUCLEOTIDE SEQUENCE [LARGE SCALE GENOMIC DNA]</scope>
    <source>
        <strain evidence="11">PSBB022</strain>
    </source>
</reference>
<comment type="function">
    <text evidence="1">Part of the ABC transporter complex LptBFG involved in the translocation of lipopolysaccharide (LPS) from the inner membrane to the outer membrane.</text>
</comment>
<dbReference type="GO" id="GO:0043190">
    <property type="term" value="C:ATP-binding cassette (ABC) transporter complex"/>
    <property type="evidence" value="ECO:0007669"/>
    <property type="project" value="InterPro"/>
</dbReference>
<evidence type="ECO:0000256" key="6">
    <source>
        <dbReference type="ARBA" id="ARBA00022989"/>
    </source>
</evidence>
<dbReference type="Proteomes" id="UP000216101">
    <property type="component" value="Unassembled WGS sequence"/>
</dbReference>
<dbReference type="STRING" id="1209072.GCA_000766945_00625"/>
<gene>
    <name evidence="10" type="ORF">CBP51_16475</name>
</gene>
<dbReference type="InterPro" id="IPR030923">
    <property type="entry name" value="LptG"/>
</dbReference>
<feature type="transmembrane region" description="Helical" evidence="9">
    <location>
        <begin position="63"/>
        <end position="88"/>
    </location>
</feature>
<evidence type="ECO:0000256" key="8">
    <source>
        <dbReference type="ARBA" id="ARBA00026081"/>
    </source>
</evidence>
<feature type="transmembrane region" description="Helical" evidence="9">
    <location>
        <begin position="301"/>
        <end position="318"/>
    </location>
</feature>
<feature type="transmembrane region" description="Helical" evidence="9">
    <location>
        <begin position="324"/>
        <end position="348"/>
    </location>
</feature>
<keyword evidence="4" id="KW-1003">Cell membrane</keyword>
<sequence>MHKITAYISRTVFYAIAMTLLVFIALDFIFGLISQLEKTSGAYTALEAFYYMSLTVPRRLYDLIPYSCLIGCLAGLGLLASSSELVVVRAAGVSVKRITWIALRPAIIFIVIALLLGEFVAPYTEQMADNRRHYLKYNTTQSAPQNMWNREGDEFMHVSAVLPNGVIYGLTRYKFNPQQQLESASFTKQARYEDGYWQEEDVSITYLAEEGVRNEVIESRRWDTPLTPNLFNILVLDPEDLSMRNLHYYTNYLHEQSLTSGNYNLAFWQKVLQPLATASLVLIAISFVFGPLRSVTMGQRIFTGVVFGVAFLLLQKLLGPSSLVFGFPPVVAVMIPILICILLGMYLLKRAR</sequence>
<evidence type="ECO:0000256" key="5">
    <source>
        <dbReference type="ARBA" id="ARBA00022692"/>
    </source>
</evidence>
<evidence type="ECO:0000256" key="2">
    <source>
        <dbReference type="ARBA" id="ARBA00004651"/>
    </source>
</evidence>